<organism evidence="1 2">
    <name type="scientific">Gryllus longicercus</name>
    <dbReference type="NCBI Taxonomy" id="2509291"/>
    <lineage>
        <taxon>Eukaryota</taxon>
        <taxon>Metazoa</taxon>
        <taxon>Ecdysozoa</taxon>
        <taxon>Arthropoda</taxon>
        <taxon>Hexapoda</taxon>
        <taxon>Insecta</taxon>
        <taxon>Pterygota</taxon>
        <taxon>Neoptera</taxon>
        <taxon>Polyneoptera</taxon>
        <taxon>Orthoptera</taxon>
        <taxon>Ensifera</taxon>
        <taxon>Gryllidea</taxon>
        <taxon>Grylloidea</taxon>
        <taxon>Gryllidae</taxon>
        <taxon>Gryllinae</taxon>
        <taxon>Gryllus</taxon>
    </lineage>
</organism>
<accession>A0AAN9ZBX6</accession>
<gene>
    <name evidence="1" type="ORF">R5R35_002281</name>
</gene>
<dbReference type="AlphaFoldDB" id="A0AAN9ZBX6"/>
<protein>
    <submittedName>
        <fullName evidence="1">Uncharacterized protein</fullName>
    </submittedName>
</protein>
<reference evidence="1 2" key="1">
    <citation type="submission" date="2024-03" db="EMBL/GenBank/DDBJ databases">
        <title>The genome assembly and annotation of the cricket Gryllus longicercus Weissman &amp; Gray.</title>
        <authorList>
            <person name="Szrajer S."/>
            <person name="Gray D."/>
            <person name="Ylla G."/>
        </authorList>
    </citation>
    <scope>NUCLEOTIDE SEQUENCE [LARGE SCALE GENOMIC DNA]</scope>
    <source>
        <strain evidence="1">DAG 2021-001</strain>
        <tissue evidence="1">Whole body minus gut</tissue>
    </source>
</reference>
<evidence type="ECO:0000313" key="1">
    <source>
        <dbReference type="EMBL" id="KAK7869504.1"/>
    </source>
</evidence>
<comment type="caution">
    <text evidence="1">The sequence shown here is derived from an EMBL/GenBank/DDBJ whole genome shotgun (WGS) entry which is preliminary data.</text>
</comment>
<dbReference type="EMBL" id="JAZDUA010000073">
    <property type="protein sequence ID" value="KAK7869504.1"/>
    <property type="molecule type" value="Genomic_DNA"/>
</dbReference>
<name>A0AAN9ZBX6_9ORTH</name>
<keyword evidence="2" id="KW-1185">Reference proteome</keyword>
<evidence type="ECO:0000313" key="2">
    <source>
        <dbReference type="Proteomes" id="UP001378592"/>
    </source>
</evidence>
<proteinExistence type="predicted"/>
<dbReference type="Proteomes" id="UP001378592">
    <property type="component" value="Unassembled WGS sequence"/>
</dbReference>
<sequence>MGNSLTKQWLEVGAAQTLRNSAVPPHRQRPCAHDTGSPATARRGAARCFLARRGSKVCLPAIPRQLTSHTRMEAPAWLDRQLVQQALKGAGDEDARVERVEVRAAVPPGANFGSALYRVGARLVGGAERALLVKGPPPAPRTAAAVREAGLFAREAYMLADVVPRMEVCSWLFGFRCY</sequence>